<feature type="transmembrane region" description="Helical" evidence="9">
    <location>
        <begin position="87"/>
        <end position="103"/>
    </location>
</feature>
<evidence type="ECO:0000256" key="2">
    <source>
        <dbReference type="ARBA" id="ARBA00022448"/>
    </source>
</evidence>
<dbReference type="EMBL" id="CAEZXG010000085">
    <property type="protein sequence ID" value="CAB4687645.1"/>
    <property type="molecule type" value="Genomic_DNA"/>
</dbReference>
<comment type="subcellular location">
    <subcellularLocation>
        <location evidence="1">Cell membrane</location>
        <topology evidence="1">Multi-pass membrane protein</topology>
    </subcellularLocation>
</comment>
<proteinExistence type="predicted"/>
<dbReference type="CDD" id="cd06579">
    <property type="entry name" value="TM_PBP1_transp_AraH_like"/>
    <property type="match status" value="1"/>
</dbReference>
<keyword evidence="2" id="KW-0813">Transport</keyword>
<dbReference type="GO" id="GO:0005886">
    <property type="term" value="C:plasma membrane"/>
    <property type="evidence" value="ECO:0007669"/>
    <property type="project" value="UniProtKB-SubCell"/>
</dbReference>
<feature type="transmembrane region" description="Helical" evidence="9">
    <location>
        <begin position="218"/>
        <end position="236"/>
    </location>
</feature>
<dbReference type="PANTHER" id="PTHR32196">
    <property type="entry name" value="ABC TRANSPORTER PERMEASE PROTEIN YPHD-RELATED-RELATED"/>
    <property type="match status" value="1"/>
</dbReference>
<evidence type="ECO:0000313" key="10">
    <source>
        <dbReference type="EMBL" id="CAB4687645.1"/>
    </source>
</evidence>
<evidence type="ECO:0000256" key="1">
    <source>
        <dbReference type="ARBA" id="ARBA00004651"/>
    </source>
</evidence>
<feature type="transmembrane region" description="Helical" evidence="9">
    <location>
        <begin position="109"/>
        <end position="132"/>
    </location>
</feature>
<gene>
    <name evidence="10" type="ORF">UFOPK2359_01055</name>
    <name evidence="11" type="ORF">UFOPK3167_01226</name>
</gene>
<feature type="transmembrane region" description="Helical" evidence="9">
    <location>
        <begin position="31"/>
        <end position="51"/>
    </location>
</feature>
<evidence type="ECO:0000256" key="3">
    <source>
        <dbReference type="ARBA" id="ARBA00022475"/>
    </source>
</evidence>
<feature type="transmembrane region" description="Helical" evidence="9">
    <location>
        <begin position="178"/>
        <end position="197"/>
    </location>
</feature>
<dbReference type="EMBL" id="CAFABF010000091">
    <property type="protein sequence ID" value="CAB4832885.1"/>
    <property type="molecule type" value="Genomic_DNA"/>
</dbReference>
<organism evidence="10">
    <name type="scientific">freshwater metagenome</name>
    <dbReference type="NCBI Taxonomy" id="449393"/>
    <lineage>
        <taxon>unclassified sequences</taxon>
        <taxon>metagenomes</taxon>
        <taxon>ecological metagenomes</taxon>
    </lineage>
</organism>
<keyword evidence="8 9" id="KW-0472">Membrane</keyword>
<sequence>MSSSEMTETAMLKGAMHDYWSRIKAGDIGSLPAVLGLIVLCIVFGSMSSVFLTPGNFANLLTQAAAVIVIAMGLVFVLLLGEIDLSAGYTAGVTGAVLVILITNHNVPWYLALIAAIFVGVVLGFGLGSLVARLGIPSFVVTLAAFLAFQGILLLLAGEGGTIRVEDKTILAVENSNLTPTLSWIFFIGVSVIYVLVGLNRINSRRKAGLKSELINLWVLKTVGLLGVTGLAVFALNVERSNNPDLVSLKGIPYVVPVILLILVIGTFVLSRTAFGRHIYAVGGNAEAARRAGINVKRIRVTAFMICSGLSAIAGMIFASRQNSVSPTTGGSSTLLYAVGAAVIGGTSLFGGKGKMRDAILGGLVVAVIDNGMGLLGYAAGIKFIVTGLVLLISAGVDAVSRKGASV</sequence>
<evidence type="ECO:0000256" key="5">
    <source>
        <dbReference type="ARBA" id="ARBA00022597"/>
    </source>
</evidence>
<evidence type="ECO:0000256" key="9">
    <source>
        <dbReference type="SAM" id="Phobius"/>
    </source>
</evidence>
<dbReference type="AlphaFoldDB" id="A0A6J6NSE1"/>
<evidence type="ECO:0000256" key="4">
    <source>
        <dbReference type="ARBA" id="ARBA00022519"/>
    </source>
</evidence>
<evidence type="ECO:0000256" key="6">
    <source>
        <dbReference type="ARBA" id="ARBA00022692"/>
    </source>
</evidence>
<feature type="transmembrane region" description="Helical" evidence="9">
    <location>
        <begin position="299"/>
        <end position="319"/>
    </location>
</feature>
<feature type="transmembrane region" description="Helical" evidence="9">
    <location>
        <begin position="334"/>
        <end position="352"/>
    </location>
</feature>
<keyword evidence="4" id="KW-0997">Cell inner membrane</keyword>
<dbReference type="GO" id="GO:0022857">
    <property type="term" value="F:transmembrane transporter activity"/>
    <property type="evidence" value="ECO:0007669"/>
    <property type="project" value="InterPro"/>
</dbReference>
<evidence type="ECO:0000313" key="11">
    <source>
        <dbReference type="EMBL" id="CAB4832885.1"/>
    </source>
</evidence>
<evidence type="ECO:0000256" key="7">
    <source>
        <dbReference type="ARBA" id="ARBA00022989"/>
    </source>
</evidence>
<protein>
    <submittedName>
        <fullName evidence="10">Unannotated protein</fullName>
    </submittedName>
</protein>
<keyword evidence="6 9" id="KW-0812">Transmembrane</keyword>
<keyword evidence="7 9" id="KW-1133">Transmembrane helix</keyword>
<keyword evidence="5" id="KW-0762">Sugar transport</keyword>
<evidence type="ECO:0000256" key="8">
    <source>
        <dbReference type="ARBA" id="ARBA00023136"/>
    </source>
</evidence>
<dbReference type="InterPro" id="IPR001851">
    <property type="entry name" value="ABC_transp_permease"/>
</dbReference>
<feature type="transmembrane region" description="Helical" evidence="9">
    <location>
        <begin position="384"/>
        <end position="401"/>
    </location>
</feature>
<feature type="transmembrane region" description="Helical" evidence="9">
    <location>
        <begin position="251"/>
        <end position="270"/>
    </location>
</feature>
<feature type="transmembrane region" description="Helical" evidence="9">
    <location>
        <begin position="57"/>
        <end position="80"/>
    </location>
</feature>
<name>A0A6J6NSE1_9ZZZZ</name>
<keyword evidence="3" id="KW-1003">Cell membrane</keyword>
<reference evidence="10" key="1">
    <citation type="submission" date="2020-05" db="EMBL/GenBank/DDBJ databases">
        <authorList>
            <person name="Chiriac C."/>
            <person name="Salcher M."/>
            <person name="Ghai R."/>
            <person name="Kavagutti S V."/>
        </authorList>
    </citation>
    <scope>NUCLEOTIDE SEQUENCE</scope>
</reference>
<dbReference type="Pfam" id="PF02653">
    <property type="entry name" value="BPD_transp_2"/>
    <property type="match status" value="1"/>
</dbReference>
<dbReference type="PANTHER" id="PTHR32196:SF32">
    <property type="entry name" value="XYLOSE TRANSPORT SYSTEM PERMEASE PROTEIN XYLH"/>
    <property type="match status" value="1"/>
</dbReference>
<accession>A0A6J6NSE1</accession>
<feature type="transmembrane region" description="Helical" evidence="9">
    <location>
        <begin position="139"/>
        <end position="158"/>
    </location>
</feature>